<dbReference type="RefSeq" id="WP_041057800.1">
    <property type="nucleotide sequence ID" value="NZ_JXRR01000014.1"/>
</dbReference>
<protein>
    <submittedName>
        <fullName evidence="1">Uncharacterized protein</fullName>
    </submittedName>
</protein>
<keyword evidence="2" id="KW-1185">Reference proteome</keyword>
<proteinExistence type="predicted"/>
<sequence>MKIELNNQQYKKLIQALYLGDLVLHSMKESEEDQDEDFINTEQYLLSFAKEAGMAEYVDYDEELQLYFPSILMEQEFDLSMRIYEQEILPDQLAATLARNELEEKLEKNELDQNEAVHLLLELEEEYLDQITQKGLKNVYLK</sequence>
<gene>
    <name evidence="1" type="ORF">KR50_20630</name>
</gene>
<accession>A0A0C2VTZ6</accession>
<dbReference type="AlphaFoldDB" id="A0A0C2VTZ6"/>
<evidence type="ECO:0000313" key="1">
    <source>
        <dbReference type="EMBL" id="KIL47896.1"/>
    </source>
</evidence>
<evidence type="ECO:0000313" key="2">
    <source>
        <dbReference type="Proteomes" id="UP000031972"/>
    </source>
</evidence>
<dbReference type="Proteomes" id="UP000031972">
    <property type="component" value="Unassembled WGS sequence"/>
</dbReference>
<name>A0A0C2VTZ6_9BACL</name>
<organism evidence="1 2">
    <name type="scientific">Jeotgalibacillus campisalis</name>
    <dbReference type="NCBI Taxonomy" id="220754"/>
    <lineage>
        <taxon>Bacteria</taxon>
        <taxon>Bacillati</taxon>
        <taxon>Bacillota</taxon>
        <taxon>Bacilli</taxon>
        <taxon>Bacillales</taxon>
        <taxon>Caryophanaceae</taxon>
        <taxon>Jeotgalibacillus</taxon>
    </lineage>
</organism>
<reference evidence="1 2" key="1">
    <citation type="submission" date="2015-01" db="EMBL/GenBank/DDBJ databases">
        <title>Jeotgalibacillus campisalis genome sequencing.</title>
        <authorList>
            <person name="Goh K.M."/>
            <person name="Chan K.-G."/>
            <person name="Yaakop A.S."/>
            <person name="Ee R."/>
            <person name="Gan H.M."/>
            <person name="Chan C.S."/>
        </authorList>
    </citation>
    <scope>NUCLEOTIDE SEQUENCE [LARGE SCALE GENOMIC DNA]</scope>
    <source>
        <strain evidence="1 2">SF-57</strain>
    </source>
</reference>
<comment type="caution">
    <text evidence="1">The sequence shown here is derived from an EMBL/GenBank/DDBJ whole genome shotgun (WGS) entry which is preliminary data.</text>
</comment>
<dbReference type="OrthoDB" id="5638364at2"/>
<dbReference type="EMBL" id="JXRR01000014">
    <property type="protein sequence ID" value="KIL47896.1"/>
    <property type="molecule type" value="Genomic_DNA"/>
</dbReference>
<dbReference type="PATRIC" id="fig|220754.4.peg.2081"/>